<accession>A0A1F5YV05</accession>
<name>A0A1F5YV05_9BACT</name>
<dbReference type="EMBL" id="MFJA01000011">
    <property type="protein sequence ID" value="OGG03903.1"/>
    <property type="molecule type" value="Genomic_DNA"/>
</dbReference>
<feature type="transmembrane region" description="Helical" evidence="1">
    <location>
        <begin position="106"/>
        <end position="129"/>
    </location>
</feature>
<feature type="transmembrane region" description="Helical" evidence="1">
    <location>
        <begin position="37"/>
        <end position="59"/>
    </location>
</feature>
<evidence type="ECO:0008006" key="4">
    <source>
        <dbReference type="Google" id="ProtNLM"/>
    </source>
</evidence>
<evidence type="ECO:0000313" key="3">
    <source>
        <dbReference type="Proteomes" id="UP000176665"/>
    </source>
</evidence>
<evidence type="ECO:0000256" key="1">
    <source>
        <dbReference type="SAM" id="Phobius"/>
    </source>
</evidence>
<proteinExistence type="predicted"/>
<sequence length="205" mass="24407">MSLIKPFILFLRNSIGTITSPYVAYRQISQIGQDKRQIIFIHLLIFFYFLLTSVLKIGLKNPFLLTVKFNSLYFSVYLGFALMLCLFYLGYRLLSSQTFPFVRIILLWSYSLWPTLFWFFTTSFFYLILPPPRSISYPGKLYSLSYLAFSLTLLFWKSILYYLTLRFGLRFDLFKIILISLIIIPLVFVYSIFMYRLGIFKIPFI</sequence>
<protein>
    <recommendedName>
        <fullName evidence="4">Yip1 domain-containing protein</fullName>
    </recommendedName>
</protein>
<feature type="transmembrane region" description="Helical" evidence="1">
    <location>
        <begin position="176"/>
        <end position="195"/>
    </location>
</feature>
<dbReference type="STRING" id="1798371.A2W14_05540"/>
<comment type="caution">
    <text evidence="2">The sequence shown here is derived from an EMBL/GenBank/DDBJ whole genome shotgun (WGS) entry which is preliminary data.</text>
</comment>
<keyword evidence="1" id="KW-1133">Transmembrane helix</keyword>
<dbReference type="Proteomes" id="UP000176665">
    <property type="component" value="Unassembled WGS sequence"/>
</dbReference>
<feature type="transmembrane region" description="Helical" evidence="1">
    <location>
        <begin position="71"/>
        <end position="94"/>
    </location>
</feature>
<organism evidence="2 3">
    <name type="scientific">Candidatus Gottesmanbacteria bacterium RBG_16_37_8</name>
    <dbReference type="NCBI Taxonomy" id="1798371"/>
    <lineage>
        <taxon>Bacteria</taxon>
        <taxon>Candidatus Gottesmaniibacteriota</taxon>
    </lineage>
</organism>
<feature type="transmembrane region" description="Helical" evidence="1">
    <location>
        <begin position="141"/>
        <end position="164"/>
    </location>
</feature>
<evidence type="ECO:0000313" key="2">
    <source>
        <dbReference type="EMBL" id="OGG03903.1"/>
    </source>
</evidence>
<dbReference type="AlphaFoldDB" id="A0A1F5YV05"/>
<keyword evidence="1" id="KW-0472">Membrane</keyword>
<gene>
    <name evidence="2" type="ORF">A2W14_05540</name>
</gene>
<reference evidence="2 3" key="1">
    <citation type="journal article" date="2016" name="Nat. Commun.">
        <title>Thousands of microbial genomes shed light on interconnected biogeochemical processes in an aquifer system.</title>
        <authorList>
            <person name="Anantharaman K."/>
            <person name="Brown C.T."/>
            <person name="Hug L.A."/>
            <person name="Sharon I."/>
            <person name="Castelle C.J."/>
            <person name="Probst A.J."/>
            <person name="Thomas B.C."/>
            <person name="Singh A."/>
            <person name="Wilkins M.J."/>
            <person name="Karaoz U."/>
            <person name="Brodie E.L."/>
            <person name="Williams K.H."/>
            <person name="Hubbard S.S."/>
            <person name="Banfield J.F."/>
        </authorList>
    </citation>
    <scope>NUCLEOTIDE SEQUENCE [LARGE SCALE GENOMIC DNA]</scope>
</reference>
<keyword evidence="1" id="KW-0812">Transmembrane</keyword>